<evidence type="ECO:0000256" key="1">
    <source>
        <dbReference type="SAM" id="MobiDB-lite"/>
    </source>
</evidence>
<name>A4JJL4_BURVG</name>
<dbReference type="EMBL" id="CP000615">
    <property type="protein sequence ID" value="ABO56467.1"/>
    <property type="molecule type" value="Genomic_DNA"/>
</dbReference>
<dbReference type="AlphaFoldDB" id="A4JJL4"/>
<proteinExistence type="predicted"/>
<protein>
    <submittedName>
        <fullName evidence="2">Uncharacterized protein</fullName>
    </submittedName>
</protein>
<reference evidence="3" key="1">
    <citation type="submission" date="2007-03" db="EMBL/GenBank/DDBJ databases">
        <title>Complete sequence of chromosome 2 of Burkholderia vietnamiensis G4.</title>
        <authorList>
            <consortium name="US DOE Joint Genome Institute"/>
            <person name="Copeland A."/>
            <person name="Lucas S."/>
            <person name="Lapidus A."/>
            <person name="Barry K."/>
            <person name="Detter J.C."/>
            <person name="Glavina del Rio T."/>
            <person name="Hammon N."/>
            <person name="Israni S."/>
            <person name="Dalin E."/>
            <person name="Tice H."/>
            <person name="Pitluck S."/>
            <person name="Chain P."/>
            <person name="Malfatti S."/>
            <person name="Shin M."/>
            <person name="Vergez L."/>
            <person name="Schmutz J."/>
            <person name="Larimer F."/>
            <person name="Land M."/>
            <person name="Hauser L."/>
            <person name="Kyrpides N."/>
            <person name="Tiedje J."/>
            <person name="Richardson P."/>
        </authorList>
    </citation>
    <scope>NUCLEOTIDE SEQUENCE [LARGE SCALE GENOMIC DNA]</scope>
    <source>
        <strain evidence="3">G4 / LMG 22486</strain>
    </source>
</reference>
<feature type="region of interest" description="Disordered" evidence="1">
    <location>
        <begin position="1"/>
        <end position="28"/>
    </location>
</feature>
<gene>
    <name evidence="2" type="ordered locus">Bcep1808_3479</name>
</gene>
<dbReference type="KEGG" id="bvi:Bcep1808_3479"/>
<dbReference type="HOGENOM" id="CLU_2104453_0_0_4"/>
<feature type="compositionally biased region" description="Basic and acidic residues" evidence="1">
    <location>
        <begin position="1"/>
        <end position="10"/>
    </location>
</feature>
<sequence length="115" mass="13255">MSSTDSERCRKPARRTSAGGAMRKSAYRDGSPRVVNRLSPMINDIIKMPLMILKQRIDKYVHILVDRHRGRITEQKETCDAQTFAIQFFLPFQGQNAHHRANNPCKPLISHDFYA</sequence>
<accession>A4JJL4</accession>
<dbReference type="Proteomes" id="UP000002287">
    <property type="component" value="Chromosome 2"/>
</dbReference>
<organism evidence="2 3">
    <name type="scientific">Burkholderia vietnamiensis (strain G4 / LMG 22486)</name>
    <name type="common">Burkholderia cepacia (strain R1808)</name>
    <dbReference type="NCBI Taxonomy" id="269482"/>
    <lineage>
        <taxon>Bacteria</taxon>
        <taxon>Pseudomonadati</taxon>
        <taxon>Pseudomonadota</taxon>
        <taxon>Betaproteobacteria</taxon>
        <taxon>Burkholderiales</taxon>
        <taxon>Burkholderiaceae</taxon>
        <taxon>Burkholderia</taxon>
        <taxon>Burkholderia cepacia complex</taxon>
    </lineage>
</organism>
<evidence type="ECO:0000313" key="3">
    <source>
        <dbReference type="Proteomes" id="UP000002287"/>
    </source>
</evidence>
<evidence type="ECO:0000313" key="2">
    <source>
        <dbReference type="EMBL" id="ABO56467.1"/>
    </source>
</evidence>